<evidence type="ECO:0000313" key="4">
    <source>
        <dbReference type="Proteomes" id="UP001600888"/>
    </source>
</evidence>
<keyword evidence="4" id="KW-1185">Reference proteome</keyword>
<dbReference type="EMBL" id="JBAWTH010000084">
    <property type="protein sequence ID" value="KAL2278700.1"/>
    <property type="molecule type" value="Genomic_DNA"/>
</dbReference>
<evidence type="ECO:0000313" key="3">
    <source>
        <dbReference type="EMBL" id="KAL2278700.1"/>
    </source>
</evidence>
<dbReference type="PANTHER" id="PTHR43157">
    <property type="entry name" value="PHOSPHATIDYLINOSITOL-GLYCAN BIOSYNTHESIS CLASS F PROTEIN-RELATED"/>
    <property type="match status" value="1"/>
</dbReference>
<name>A0ABR4E8D7_9PEZI</name>
<proteinExistence type="predicted"/>
<protein>
    <submittedName>
        <fullName evidence="3">Uncharacterized protein</fullName>
    </submittedName>
</protein>
<keyword evidence="2" id="KW-0732">Signal</keyword>
<dbReference type="InterPro" id="IPR036291">
    <property type="entry name" value="NAD(P)-bd_dom_sf"/>
</dbReference>
<dbReference type="Gene3D" id="3.40.50.720">
    <property type="entry name" value="NAD(P)-binding Rossmann-like Domain"/>
    <property type="match status" value="1"/>
</dbReference>
<reference evidence="3 4" key="1">
    <citation type="submission" date="2024-03" db="EMBL/GenBank/DDBJ databases">
        <title>A high-quality draft genome sequence of Diaporthe vaccinii, a causative agent of upright dieback and viscid rot disease in cranberry plants.</title>
        <authorList>
            <person name="Sarrasin M."/>
            <person name="Lang B.F."/>
            <person name="Burger G."/>
        </authorList>
    </citation>
    <scope>NUCLEOTIDE SEQUENCE [LARGE SCALE GENOMIC DNA]</scope>
    <source>
        <strain evidence="3 4">IS7</strain>
    </source>
</reference>
<organism evidence="3 4">
    <name type="scientific">Diaporthe vaccinii</name>
    <dbReference type="NCBI Taxonomy" id="105482"/>
    <lineage>
        <taxon>Eukaryota</taxon>
        <taxon>Fungi</taxon>
        <taxon>Dikarya</taxon>
        <taxon>Ascomycota</taxon>
        <taxon>Pezizomycotina</taxon>
        <taxon>Sordariomycetes</taxon>
        <taxon>Sordariomycetidae</taxon>
        <taxon>Diaporthales</taxon>
        <taxon>Diaporthaceae</taxon>
        <taxon>Diaporthe</taxon>
        <taxon>Diaporthe eres species complex</taxon>
    </lineage>
</organism>
<feature type="signal peptide" evidence="2">
    <location>
        <begin position="1"/>
        <end position="26"/>
    </location>
</feature>
<dbReference type="PANTHER" id="PTHR43157:SF35">
    <property type="entry name" value="DEHYDROGENASE_REDUCTASE FAMILY PROTEIN, PUTATIVE-RELATED"/>
    <property type="match status" value="1"/>
</dbReference>
<feature type="chain" id="PRO_5045243567" evidence="2">
    <location>
        <begin position="27"/>
        <end position="154"/>
    </location>
</feature>
<keyword evidence="1" id="KW-0560">Oxidoreductase</keyword>
<gene>
    <name evidence="3" type="ORF">FJTKL_14258</name>
</gene>
<accession>A0ABR4E8D7</accession>
<evidence type="ECO:0000256" key="1">
    <source>
        <dbReference type="ARBA" id="ARBA00023002"/>
    </source>
</evidence>
<evidence type="ECO:0000256" key="2">
    <source>
        <dbReference type="SAM" id="SignalP"/>
    </source>
</evidence>
<sequence>MIQVNYLSTILLARLMLPVLRQITAGRTTPGRLVISNASLALAAQLPNKDKYPPLVSLDDASQFDPTEQYSASKLPGHLFVREPVERVPVTDVIVNLADPGFVKGTKFGREQSGARAVASRLMGALAGRDHVAGASTYVDAAVFKGKESHAASS</sequence>
<dbReference type="SUPFAM" id="SSF51735">
    <property type="entry name" value="NAD(P)-binding Rossmann-fold domains"/>
    <property type="match status" value="1"/>
</dbReference>
<comment type="caution">
    <text evidence="3">The sequence shown here is derived from an EMBL/GenBank/DDBJ whole genome shotgun (WGS) entry which is preliminary data.</text>
</comment>
<dbReference type="Proteomes" id="UP001600888">
    <property type="component" value="Unassembled WGS sequence"/>
</dbReference>